<accession>A0ABM1VZ55</accession>
<name>A0ABM1VZ55_APLCA</name>
<evidence type="ECO:0000256" key="12">
    <source>
        <dbReference type="SAM" id="MobiDB-lite"/>
    </source>
</evidence>
<dbReference type="SMART" id="SM00320">
    <property type="entry name" value="WD40"/>
    <property type="match status" value="10"/>
</dbReference>
<evidence type="ECO:0000256" key="11">
    <source>
        <dbReference type="PROSITE-ProRule" id="PRU00221"/>
    </source>
</evidence>
<dbReference type="PANTHER" id="PTHR44111">
    <property type="entry name" value="ELONGATOR COMPLEX PROTEIN 2"/>
    <property type="match status" value="1"/>
</dbReference>
<keyword evidence="13" id="KW-1185">Reference proteome</keyword>
<evidence type="ECO:0000256" key="2">
    <source>
        <dbReference type="ARBA" id="ARBA00004496"/>
    </source>
</evidence>
<dbReference type="PROSITE" id="PS50294">
    <property type="entry name" value="WD_REPEATS_REGION"/>
    <property type="match status" value="1"/>
</dbReference>
<dbReference type="PANTHER" id="PTHR44111:SF1">
    <property type="entry name" value="ELONGATOR COMPLEX PROTEIN 2"/>
    <property type="match status" value="1"/>
</dbReference>
<keyword evidence="9" id="KW-0677">Repeat</keyword>
<gene>
    <name evidence="14" type="primary">LOC101863462</name>
</gene>
<dbReference type="PROSITE" id="PS51257">
    <property type="entry name" value="PROKAR_LIPOPROTEIN"/>
    <property type="match status" value="1"/>
</dbReference>
<dbReference type="InterPro" id="IPR001680">
    <property type="entry name" value="WD40_rpt"/>
</dbReference>
<sequence>MKKMAQAIVNTCYTSAGCNRCPFSADWGRNGLICYAYSNSIAVYQPEGFAAGTTGGGILSTLYGHSGKVNAVTWIGNAGCDETELVSGSADGSAIVWCFTNTEERQGQYKPVCTLKGHQGSVTCVTALYLPHQATQAAAAEKETLIVTASIDSTVRVWSRTGTEEAKEIQVIDFKTGFALCVTACIIPGHNVPLLACGCDDHKIHLYARGQDQKFVEVIVLPGHEDWIRDLQFAIDDDGDILLASCAQDQLIRVWRFTVRDHSNDRTVPKSVSELPLDQDIAVKETLFSVTTSDQLVEFAVCLESVLCGHENWVYSIRWQPAQYTGDGKCSQAMKLLSASMDKTMILWSPDKGSGVWVEQVRVGDVGGNTLGFFGGLFSPCGQSILAHGYQGAFNQWTLNQVRPSWFEIARPQIHGYDVQCVAMLGRYSFASGADEKLVRLFSAPKNFINNFCEICGHSTEKELASEESQRLPEGANVPALGLSNKAVFSDAGDGVKKEEEESQKPGQYPENYFSPVSLTAPPSEDQLLQNTLWPEVAKLYGHGYEIYSLAAHPSGKLLASACKAAKAEVANILLWDTETKRQVASLAGCSLTVTQMAFSHSGDFLLAVSRDRTWALYHKTDSGQYVLRASVDKKTSAHSRIIWSCAWSHDDKYFFTASRDKKVMAWSVASVTSSSCSGPPAPVMSQTLPDSVTAIAAAPVPVQGKRYLLAAGLDTGHVSLHLWSDPDVCDKNCDLWSTVKTLSQSEAHHKTVTRLAFRPRPGRLGLTNSEENIQSLELASCGADHAVRVYDINTTHL</sequence>
<evidence type="ECO:0000256" key="4">
    <source>
        <dbReference type="ARBA" id="ARBA00005881"/>
    </source>
</evidence>
<dbReference type="Gene3D" id="2.130.10.10">
    <property type="entry name" value="YVTN repeat-like/Quinoprotein amine dehydrogenase"/>
    <property type="match status" value="5"/>
</dbReference>
<feature type="repeat" description="WD" evidence="11">
    <location>
        <begin position="221"/>
        <end position="255"/>
    </location>
</feature>
<reference evidence="14" key="1">
    <citation type="submission" date="2025-08" db="UniProtKB">
        <authorList>
            <consortium name="RefSeq"/>
        </authorList>
    </citation>
    <scope>IDENTIFICATION</scope>
</reference>
<feature type="compositionally biased region" description="Basic and acidic residues" evidence="12">
    <location>
        <begin position="494"/>
        <end position="504"/>
    </location>
</feature>
<evidence type="ECO:0000256" key="3">
    <source>
        <dbReference type="ARBA" id="ARBA00005043"/>
    </source>
</evidence>
<comment type="similarity">
    <text evidence="4">Belongs to the WD repeat ELP2 family.</text>
</comment>
<comment type="pathway">
    <text evidence="3">tRNA modification; 5-methoxycarbonylmethyl-2-thiouridine-tRNA biosynthesis.</text>
</comment>
<evidence type="ECO:0000256" key="8">
    <source>
        <dbReference type="ARBA" id="ARBA00022694"/>
    </source>
</evidence>
<dbReference type="InterPro" id="IPR037289">
    <property type="entry name" value="Elp2"/>
</dbReference>
<keyword evidence="10" id="KW-0539">Nucleus</keyword>
<dbReference type="SUPFAM" id="SSF50978">
    <property type="entry name" value="WD40 repeat-like"/>
    <property type="match status" value="1"/>
</dbReference>
<evidence type="ECO:0000256" key="1">
    <source>
        <dbReference type="ARBA" id="ARBA00004123"/>
    </source>
</evidence>
<protein>
    <recommendedName>
        <fullName evidence="5">Elongator complex protein 2</fullName>
    </recommendedName>
</protein>
<evidence type="ECO:0000313" key="13">
    <source>
        <dbReference type="Proteomes" id="UP000694888"/>
    </source>
</evidence>
<dbReference type="GeneID" id="101863462"/>
<evidence type="ECO:0000256" key="9">
    <source>
        <dbReference type="ARBA" id="ARBA00022737"/>
    </source>
</evidence>
<evidence type="ECO:0000256" key="10">
    <source>
        <dbReference type="ARBA" id="ARBA00023242"/>
    </source>
</evidence>
<dbReference type="Proteomes" id="UP000694888">
    <property type="component" value="Unplaced"/>
</dbReference>
<dbReference type="Pfam" id="PF00400">
    <property type="entry name" value="WD40"/>
    <property type="match status" value="7"/>
</dbReference>
<feature type="region of interest" description="Disordered" evidence="12">
    <location>
        <begin position="492"/>
        <end position="511"/>
    </location>
</feature>
<proteinExistence type="inferred from homology"/>
<organism evidence="13 14">
    <name type="scientific">Aplysia californica</name>
    <name type="common">California sea hare</name>
    <dbReference type="NCBI Taxonomy" id="6500"/>
    <lineage>
        <taxon>Eukaryota</taxon>
        <taxon>Metazoa</taxon>
        <taxon>Spiralia</taxon>
        <taxon>Lophotrochozoa</taxon>
        <taxon>Mollusca</taxon>
        <taxon>Gastropoda</taxon>
        <taxon>Heterobranchia</taxon>
        <taxon>Euthyneura</taxon>
        <taxon>Tectipleura</taxon>
        <taxon>Aplysiida</taxon>
        <taxon>Aplysioidea</taxon>
        <taxon>Aplysiidae</taxon>
        <taxon>Aplysia</taxon>
    </lineage>
</organism>
<evidence type="ECO:0000313" key="14">
    <source>
        <dbReference type="RefSeq" id="XP_035827698.1"/>
    </source>
</evidence>
<dbReference type="PROSITE" id="PS50082">
    <property type="entry name" value="WD_REPEATS_2"/>
    <property type="match status" value="3"/>
</dbReference>
<dbReference type="InterPro" id="IPR011047">
    <property type="entry name" value="Quinoprotein_ADH-like_sf"/>
</dbReference>
<keyword evidence="8" id="KW-0819">tRNA processing</keyword>
<feature type="repeat" description="WD" evidence="11">
    <location>
        <begin position="636"/>
        <end position="671"/>
    </location>
</feature>
<comment type="subcellular location">
    <subcellularLocation>
        <location evidence="2">Cytoplasm</location>
    </subcellularLocation>
    <subcellularLocation>
        <location evidence="1">Nucleus</location>
    </subcellularLocation>
</comment>
<dbReference type="SUPFAM" id="SSF69322">
    <property type="entry name" value="Tricorn protease domain 2"/>
    <property type="match status" value="1"/>
</dbReference>
<evidence type="ECO:0000256" key="5">
    <source>
        <dbReference type="ARBA" id="ARBA00020267"/>
    </source>
</evidence>
<dbReference type="InterPro" id="IPR036322">
    <property type="entry name" value="WD40_repeat_dom_sf"/>
</dbReference>
<feature type="repeat" description="WD" evidence="11">
    <location>
        <begin position="62"/>
        <end position="97"/>
    </location>
</feature>
<evidence type="ECO:0000256" key="7">
    <source>
        <dbReference type="ARBA" id="ARBA00022574"/>
    </source>
</evidence>
<dbReference type="RefSeq" id="XP_035827698.1">
    <property type="nucleotide sequence ID" value="XM_035971805.1"/>
</dbReference>
<dbReference type="InterPro" id="IPR015943">
    <property type="entry name" value="WD40/YVTN_repeat-like_dom_sf"/>
</dbReference>
<keyword evidence="7 11" id="KW-0853">WD repeat</keyword>
<evidence type="ECO:0000256" key="6">
    <source>
        <dbReference type="ARBA" id="ARBA00022490"/>
    </source>
</evidence>
<keyword evidence="6" id="KW-0963">Cytoplasm</keyword>
<dbReference type="SUPFAM" id="SSF50998">
    <property type="entry name" value="Quinoprotein alcohol dehydrogenase-like"/>
    <property type="match status" value="1"/>
</dbReference>